<sequence>MSQFLTEPSERYITYVECAMQAFFGHVYGTASHTIVMIMALDRYVAICNPLRYPTIMSNNMVVKLSAGAWVHQQFIEKRSPDDYVKDRSLVSRTPFPIILLFPHLHSLPSSSPHHHGSPAPGLPHQHCLYYGLTPFTPCPFSVVFMVCLCYVILYSSITIKVYCLWISVNASSLQHIPTVTEEWTYTTTGFPQAMDVFRISETLAPPVPPTPMSAVDRLIGLLQFGRSLERYVEEFVELAYLTNWSDARLNALFLSGLDESTTRFEEPDDYVSLNYTINLILYLNGSKFIVEEVPDFKCSSRPVPPETWAAWPVRQPPSSSTCPSSELFPCVLLDPHTSAGSRGPKKRRRRKKPACLEPAPALSETVSPVSSEPSPVSTEPSAPAAAAAEQVPVGGEHVGGVPASPDPPWPPSSPDPPWRLGLIDLSWRPPVMSVPLPAPA</sequence>
<evidence type="ECO:0000256" key="5">
    <source>
        <dbReference type="SAM" id="MobiDB-lite"/>
    </source>
</evidence>
<feature type="compositionally biased region" description="Basic residues" evidence="5">
    <location>
        <begin position="344"/>
        <end position="354"/>
    </location>
</feature>
<protein>
    <submittedName>
        <fullName evidence="7">Olfactory receptor 4C11</fullName>
    </submittedName>
</protein>
<accession>A0A3N0XPD1</accession>
<dbReference type="PROSITE" id="PS50262">
    <property type="entry name" value="G_PROTEIN_RECEP_F1_2"/>
    <property type="match status" value="1"/>
</dbReference>
<proteinExistence type="predicted"/>
<comment type="subcellular location">
    <subcellularLocation>
        <location evidence="1">Membrane</location>
    </subcellularLocation>
</comment>
<dbReference type="GO" id="GO:0016020">
    <property type="term" value="C:membrane"/>
    <property type="evidence" value="ECO:0007669"/>
    <property type="project" value="UniProtKB-SubCell"/>
</dbReference>
<dbReference type="GO" id="GO:0004930">
    <property type="term" value="F:G protein-coupled receptor activity"/>
    <property type="evidence" value="ECO:0007669"/>
    <property type="project" value="InterPro"/>
</dbReference>
<keyword evidence="8" id="KW-1185">Reference proteome</keyword>
<keyword evidence="4" id="KW-0472">Membrane</keyword>
<dbReference type="EMBL" id="RJVU01067363">
    <property type="protein sequence ID" value="ROI84228.1"/>
    <property type="molecule type" value="Genomic_DNA"/>
</dbReference>
<evidence type="ECO:0000259" key="6">
    <source>
        <dbReference type="PROSITE" id="PS50262"/>
    </source>
</evidence>
<dbReference type="InterPro" id="IPR017452">
    <property type="entry name" value="GPCR_Rhodpsn_7TM"/>
</dbReference>
<dbReference type="PANTHER" id="PTHR26451">
    <property type="entry name" value="G_PROTEIN_RECEP_F1_2 DOMAIN-CONTAINING PROTEIN"/>
    <property type="match status" value="1"/>
</dbReference>
<comment type="caution">
    <text evidence="7">The sequence shown here is derived from an EMBL/GenBank/DDBJ whole genome shotgun (WGS) entry which is preliminary data.</text>
</comment>
<evidence type="ECO:0000256" key="1">
    <source>
        <dbReference type="ARBA" id="ARBA00004370"/>
    </source>
</evidence>
<dbReference type="GO" id="GO:0004984">
    <property type="term" value="F:olfactory receptor activity"/>
    <property type="evidence" value="ECO:0007669"/>
    <property type="project" value="TreeGrafter"/>
</dbReference>
<dbReference type="SUPFAM" id="SSF81321">
    <property type="entry name" value="Family A G protein-coupled receptor-like"/>
    <property type="match status" value="1"/>
</dbReference>
<dbReference type="Gene3D" id="1.20.1070.10">
    <property type="entry name" value="Rhodopsin 7-helix transmembrane proteins"/>
    <property type="match status" value="1"/>
</dbReference>
<keyword evidence="2" id="KW-0812">Transmembrane</keyword>
<dbReference type="PANTHER" id="PTHR26451:SF109">
    <property type="entry name" value="ODORANT RECEPTOR-RELATED"/>
    <property type="match status" value="1"/>
</dbReference>
<feature type="domain" description="G-protein coupled receptors family 1 profile" evidence="6">
    <location>
        <begin position="1"/>
        <end position="71"/>
    </location>
</feature>
<feature type="compositionally biased region" description="Low complexity" evidence="5">
    <location>
        <begin position="364"/>
        <end position="403"/>
    </location>
</feature>
<dbReference type="GO" id="GO:0005549">
    <property type="term" value="F:odorant binding"/>
    <property type="evidence" value="ECO:0007669"/>
    <property type="project" value="TreeGrafter"/>
</dbReference>
<keyword evidence="3" id="KW-1133">Transmembrane helix</keyword>
<gene>
    <name evidence="7" type="ORF">DPX16_20000</name>
</gene>
<evidence type="ECO:0000313" key="8">
    <source>
        <dbReference type="Proteomes" id="UP000281406"/>
    </source>
</evidence>
<feature type="region of interest" description="Disordered" evidence="5">
    <location>
        <begin position="338"/>
        <end position="420"/>
    </location>
</feature>
<feature type="compositionally biased region" description="Pro residues" evidence="5">
    <location>
        <begin position="405"/>
        <end position="418"/>
    </location>
</feature>
<dbReference type="OrthoDB" id="9615015at2759"/>
<keyword evidence="7" id="KW-0675">Receptor</keyword>
<dbReference type="InterPro" id="IPR000276">
    <property type="entry name" value="GPCR_Rhodpsn"/>
</dbReference>
<evidence type="ECO:0000313" key="7">
    <source>
        <dbReference type="EMBL" id="ROI84228.1"/>
    </source>
</evidence>
<dbReference type="Proteomes" id="UP000281406">
    <property type="component" value="Unassembled WGS sequence"/>
</dbReference>
<dbReference type="Pfam" id="PF00001">
    <property type="entry name" value="7tm_1"/>
    <property type="match status" value="1"/>
</dbReference>
<name>A0A3N0XPD1_ANAGA</name>
<evidence type="ECO:0000256" key="2">
    <source>
        <dbReference type="ARBA" id="ARBA00022692"/>
    </source>
</evidence>
<organism evidence="7 8">
    <name type="scientific">Anabarilius grahami</name>
    <name type="common">Kanglang fish</name>
    <name type="synonym">Barilius grahami</name>
    <dbReference type="NCBI Taxonomy" id="495550"/>
    <lineage>
        <taxon>Eukaryota</taxon>
        <taxon>Metazoa</taxon>
        <taxon>Chordata</taxon>
        <taxon>Craniata</taxon>
        <taxon>Vertebrata</taxon>
        <taxon>Euteleostomi</taxon>
        <taxon>Actinopterygii</taxon>
        <taxon>Neopterygii</taxon>
        <taxon>Teleostei</taxon>
        <taxon>Ostariophysi</taxon>
        <taxon>Cypriniformes</taxon>
        <taxon>Xenocyprididae</taxon>
        <taxon>Xenocypridinae</taxon>
        <taxon>Xenocypridinae incertae sedis</taxon>
        <taxon>Anabarilius</taxon>
    </lineage>
</organism>
<reference evidence="7 8" key="1">
    <citation type="submission" date="2018-10" db="EMBL/GenBank/DDBJ databases">
        <title>Genome assembly for a Yunnan-Guizhou Plateau 3E fish, Anabarilius grahami (Regan), and its evolutionary and genetic applications.</title>
        <authorList>
            <person name="Jiang W."/>
        </authorList>
    </citation>
    <scope>NUCLEOTIDE SEQUENCE [LARGE SCALE GENOMIC DNA]</scope>
    <source>
        <strain evidence="7">AG-KIZ</strain>
        <tissue evidence="7">Muscle</tissue>
    </source>
</reference>
<evidence type="ECO:0000256" key="4">
    <source>
        <dbReference type="ARBA" id="ARBA00023136"/>
    </source>
</evidence>
<dbReference type="InterPro" id="IPR052921">
    <property type="entry name" value="GPCR1_Superfamily_Member"/>
</dbReference>
<evidence type="ECO:0000256" key="3">
    <source>
        <dbReference type="ARBA" id="ARBA00022989"/>
    </source>
</evidence>
<dbReference type="AlphaFoldDB" id="A0A3N0XPD1"/>